<comment type="caution">
    <text evidence="3">The sequence shown here is derived from an EMBL/GenBank/DDBJ whole genome shotgun (WGS) entry which is preliminary data.</text>
</comment>
<dbReference type="Pfam" id="PF12358">
    <property type="entry name" value="DUF3644"/>
    <property type="match status" value="1"/>
</dbReference>
<dbReference type="EMBL" id="JASITI010000001">
    <property type="protein sequence ID" value="MDK9494369.1"/>
    <property type="molecule type" value="Genomic_DNA"/>
</dbReference>
<feature type="compositionally biased region" description="Basic and acidic residues" evidence="1">
    <location>
        <begin position="363"/>
        <end position="372"/>
    </location>
</feature>
<gene>
    <name evidence="3" type="ORF">QEZ40_000241</name>
</gene>
<organism evidence="3 4">
    <name type="scientific">Streptomyces katrae</name>
    <dbReference type="NCBI Taxonomy" id="68223"/>
    <lineage>
        <taxon>Bacteria</taxon>
        <taxon>Bacillati</taxon>
        <taxon>Actinomycetota</taxon>
        <taxon>Actinomycetes</taxon>
        <taxon>Kitasatosporales</taxon>
        <taxon>Streptomycetaceae</taxon>
        <taxon>Streptomyces</taxon>
    </lineage>
</organism>
<evidence type="ECO:0000259" key="2">
    <source>
        <dbReference type="Pfam" id="PF12358"/>
    </source>
</evidence>
<evidence type="ECO:0000256" key="1">
    <source>
        <dbReference type="SAM" id="MobiDB-lite"/>
    </source>
</evidence>
<evidence type="ECO:0000313" key="3">
    <source>
        <dbReference type="EMBL" id="MDK9494369.1"/>
    </source>
</evidence>
<feature type="region of interest" description="Disordered" evidence="1">
    <location>
        <begin position="351"/>
        <end position="372"/>
    </location>
</feature>
<keyword evidence="4" id="KW-1185">Reference proteome</keyword>
<dbReference type="InterPro" id="IPR022104">
    <property type="entry name" value="DUF3644"/>
</dbReference>
<reference evidence="3 4" key="1">
    <citation type="submission" date="2023-05" db="EMBL/GenBank/DDBJ databases">
        <title>Sequencing and Assembly of Streptomyces sp. NP73.</title>
        <authorList>
            <person name="Konwar A.N."/>
            <person name="Saikia K."/>
            <person name="Thakur D."/>
        </authorList>
    </citation>
    <scope>NUCLEOTIDE SEQUENCE [LARGE SCALE GENOMIC DNA]</scope>
    <source>
        <strain evidence="3 4">NP73</strain>
    </source>
</reference>
<dbReference type="Proteomes" id="UP001223390">
    <property type="component" value="Unassembled WGS sequence"/>
</dbReference>
<proteinExistence type="predicted"/>
<evidence type="ECO:0000313" key="4">
    <source>
        <dbReference type="Proteomes" id="UP001223390"/>
    </source>
</evidence>
<name>A0ABT7GLZ2_9ACTN</name>
<dbReference type="RefSeq" id="WP_285340253.1">
    <property type="nucleotide sequence ID" value="NZ_JASITI010000001.1"/>
</dbReference>
<protein>
    <submittedName>
        <fullName evidence="3">DUF3644 domain-containing protein</fullName>
    </submittedName>
</protein>
<feature type="domain" description="DUF3644" evidence="2">
    <location>
        <begin position="9"/>
        <end position="186"/>
    </location>
</feature>
<sequence>MAYARWHHILTESQRHALKAVDEWNCSTGDYSDFLTHMHKAWHYLLHAEFHREKIDYHYRDPKAGQHVVIDGEPKAWDLERCLRERYPNSGDPVRLNAELFVALRNKVEHRYEHNLKIATGGKAQALVMNYEQEMVEHFGSKYSLADRLRFPISLQALTADGREQLKAAARKLPKQTRDLVAKFEAAIGPDVLDDLKYDYRVRLVPIVGSKTEADLAIDFVKLDELTEEERKVMVEAGRRGTVIVRDRQVEVADKAKLRPKEVCAAVEEQLPFEFSVYREHLEMWQRLGVRPAKGSAKPYDTDARYCVYSAAFDCYLYTPAWVEKIVREVGTPEKYQAFFGKEPCMKKVVPLPKQAGSPTEEGELHPQSKSA</sequence>
<accession>A0ABT7GLZ2</accession>